<protein>
    <submittedName>
        <fullName evidence="2">DUF262 domain-containing protein</fullName>
    </submittedName>
</protein>
<accession>A0A3A5HD53</accession>
<dbReference type="EMBL" id="QYRP01000002">
    <property type="protein sequence ID" value="RJS47425.1"/>
    <property type="molecule type" value="Genomic_DNA"/>
</dbReference>
<proteinExistence type="predicted"/>
<dbReference type="PANTHER" id="PTHR39639:SF1">
    <property type="entry name" value="DUF262 DOMAIN-CONTAINING PROTEIN"/>
    <property type="match status" value="1"/>
</dbReference>
<sequence length="393" mass="44919">MSLRDQIESRAKEIRTDGYSMSIGEVIGLCNEGDIDIHPEFQRIFRWKAEQKSRLIESILLGIPIPPIFVSQREDGVWDVIDGVQRLSTVLQFTGNYVNEDGKRQPGFPLVSGEYLTEMRGFTWTLADDSSAVSVDSGQVALVEDEDEDEDEDEGQDETELLEFDDVLKRDFKRAKLEFRIITKGSDESAKYDLFQRLNSGSVLSPQEARNCLMVMINRDMFALTQTLASDEPFGASIQLSERQEEQAYRQELVLRFFAQKDFNGPDKELPQEFGEYLTTWMRGVATGRGISSADEANFRTTFELLVAAESDDVFRKWDGARHMGPFSISCYEFITSGVSYNLERWVGAKPEELSERIRNVWSDDVFKAWSGTGMSTRRRVPRLVNRARTYFA</sequence>
<dbReference type="InterPro" id="IPR004919">
    <property type="entry name" value="GmrSD_N"/>
</dbReference>
<comment type="caution">
    <text evidence="2">The sequence shown here is derived from an EMBL/GenBank/DDBJ whole genome shotgun (WGS) entry which is preliminary data.</text>
</comment>
<evidence type="ECO:0000259" key="1">
    <source>
        <dbReference type="Pfam" id="PF03235"/>
    </source>
</evidence>
<dbReference type="Proteomes" id="UP000276542">
    <property type="component" value="Unassembled WGS sequence"/>
</dbReference>
<evidence type="ECO:0000313" key="3">
    <source>
        <dbReference type="Proteomes" id="UP000276542"/>
    </source>
</evidence>
<dbReference type="PANTHER" id="PTHR39639">
    <property type="entry name" value="CHROMOSOME 16, WHOLE GENOME SHOTGUN SEQUENCE"/>
    <property type="match status" value="1"/>
</dbReference>
<dbReference type="OrthoDB" id="9798761at2"/>
<dbReference type="Pfam" id="PF03235">
    <property type="entry name" value="GmrSD_N"/>
    <property type="match status" value="1"/>
</dbReference>
<gene>
    <name evidence="2" type="ORF">D4739_15180</name>
</gene>
<dbReference type="RefSeq" id="WP_120061391.1">
    <property type="nucleotide sequence ID" value="NZ_QYRP01000002.1"/>
</dbReference>
<reference evidence="3" key="1">
    <citation type="submission" date="2018-09" db="EMBL/GenBank/DDBJ databases">
        <authorList>
            <person name="Zhu H."/>
        </authorList>
    </citation>
    <scope>NUCLEOTIDE SEQUENCE [LARGE SCALE GENOMIC DNA]</scope>
    <source>
        <strain evidence="3">K1W22B-1</strain>
    </source>
</reference>
<evidence type="ECO:0000313" key="2">
    <source>
        <dbReference type="EMBL" id="RJS47425.1"/>
    </source>
</evidence>
<feature type="domain" description="GmrSD restriction endonucleases N-terminal" evidence="1">
    <location>
        <begin position="29"/>
        <end position="213"/>
    </location>
</feature>
<name>A0A3A5HD53_9ACTN</name>
<dbReference type="AlphaFoldDB" id="A0A3A5HD53"/>
<keyword evidence="3" id="KW-1185">Reference proteome</keyword>
<organism evidence="2 3">
    <name type="scientific">Nocardioides cavernaquae</name>
    <dbReference type="NCBI Taxonomy" id="2321396"/>
    <lineage>
        <taxon>Bacteria</taxon>
        <taxon>Bacillati</taxon>
        <taxon>Actinomycetota</taxon>
        <taxon>Actinomycetes</taxon>
        <taxon>Propionibacteriales</taxon>
        <taxon>Nocardioidaceae</taxon>
        <taxon>Nocardioides</taxon>
    </lineage>
</organism>